<dbReference type="EMBL" id="DXCO01000040">
    <property type="protein sequence ID" value="HIY78715.1"/>
    <property type="molecule type" value="Genomic_DNA"/>
</dbReference>
<feature type="chain" id="PRO_5039512363" description="CBM11 domain-containing protein" evidence="1">
    <location>
        <begin position="22"/>
        <end position="396"/>
    </location>
</feature>
<feature type="signal peptide" evidence="1">
    <location>
        <begin position="1"/>
        <end position="21"/>
    </location>
</feature>
<proteinExistence type="predicted"/>
<evidence type="ECO:0000313" key="3">
    <source>
        <dbReference type="Proteomes" id="UP000824135"/>
    </source>
</evidence>
<dbReference type="PROSITE" id="PS51257">
    <property type="entry name" value="PROKAR_LIPOPROTEIN"/>
    <property type="match status" value="1"/>
</dbReference>
<evidence type="ECO:0008006" key="4">
    <source>
        <dbReference type="Google" id="ProtNLM"/>
    </source>
</evidence>
<sequence length="396" mass="45081">MKKIFGLMLSFVLLFSLFSFVGCNENESKGDTQAGEVVIADFEKWAPDFQIMRPMNSFGVVSVNEDPQYVHGGEASAKLQPMGGYSVQKVPYVYFPLSSELFSFNYCDFSLVDYITFFIYNAQDEAAALDFGLVTTIVDINNTERASGGTFQLQPGWNEIVYYPDLTIINLSYDITDIQGIYLGFENAGVRDPEDAPVFYLDDVVMRRLDEPVEVENIIELDEGEICDFEKAYQQYIITYDCPNTKCIPDMSIVEAAEYGLTAPSGEKVLRIVTKPGDATEGSWPRFTIPEKIVRESGFMNIPSEEWSEYRFCFEVYAETQNRTFFPEFYSQGGSNWTATNVSARRGQWVTYSVDFTNFSEDVVSNPGFIKIAWAEYIDAGELVFYFDNFRFEKKS</sequence>
<evidence type="ECO:0000256" key="1">
    <source>
        <dbReference type="SAM" id="SignalP"/>
    </source>
</evidence>
<reference evidence="2" key="2">
    <citation type="submission" date="2021-04" db="EMBL/GenBank/DDBJ databases">
        <authorList>
            <person name="Gilroy R."/>
        </authorList>
    </citation>
    <scope>NUCLEOTIDE SEQUENCE</scope>
    <source>
        <strain evidence="2">CHK199-9574</strain>
    </source>
</reference>
<accession>A0A9D1Z9N4</accession>
<evidence type="ECO:0000313" key="2">
    <source>
        <dbReference type="EMBL" id="HIY78715.1"/>
    </source>
</evidence>
<dbReference type="Proteomes" id="UP000824135">
    <property type="component" value="Unassembled WGS sequence"/>
</dbReference>
<name>A0A9D1Z9N4_9FIRM</name>
<protein>
    <recommendedName>
        <fullName evidence="4">CBM11 domain-containing protein</fullName>
    </recommendedName>
</protein>
<gene>
    <name evidence="2" type="ORF">H9728_06685</name>
</gene>
<organism evidence="2 3">
    <name type="scientific">Candidatus Borkfalkia excrementavium</name>
    <dbReference type="NCBI Taxonomy" id="2838505"/>
    <lineage>
        <taxon>Bacteria</taxon>
        <taxon>Bacillati</taxon>
        <taxon>Bacillota</taxon>
        <taxon>Clostridia</taxon>
        <taxon>Christensenellales</taxon>
        <taxon>Christensenellaceae</taxon>
        <taxon>Candidatus Borkfalkia</taxon>
    </lineage>
</organism>
<keyword evidence="1" id="KW-0732">Signal</keyword>
<comment type="caution">
    <text evidence="2">The sequence shown here is derived from an EMBL/GenBank/DDBJ whole genome shotgun (WGS) entry which is preliminary data.</text>
</comment>
<dbReference type="AlphaFoldDB" id="A0A9D1Z9N4"/>
<reference evidence="2" key="1">
    <citation type="journal article" date="2021" name="PeerJ">
        <title>Extensive microbial diversity within the chicken gut microbiome revealed by metagenomics and culture.</title>
        <authorList>
            <person name="Gilroy R."/>
            <person name="Ravi A."/>
            <person name="Getino M."/>
            <person name="Pursley I."/>
            <person name="Horton D.L."/>
            <person name="Alikhan N.F."/>
            <person name="Baker D."/>
            <person name="Gharbi K."/>
            <person name="Hall N."/>
            <person name="Watson M."/>
            <person name="Adriaenssens E.M."/>
            <person name="Foster-Nyarko E."/>
            <person name="Jarju S."/>
            <person name="Secka A."/>
            <person name="Antonio M."/>
            <person name="Oren A."/>
            <person name="Chaudhuri R.R."/>
            <person name="La Ragione R."/>
            <person name="Hildebrand F."/>
            <person name="Pallen M.J."/>
        </authorList>
    </citation>
    <scope>NUCLEOTIDE SEQUENCE</scope>
    <source>
        <strain evidence="2">CHK199-9574</strain>
    </source>
</reference>